<evidence type="ECO:0000256" key="1">
    <source>
        <dbReference type="SAM" id="SignalP"/>
    </source>
</evidence>
<feature type="chain" id="PRO_5012070540" description="Short C-terminal domain-containing protein" evidence="1">
    <location>
        <begin position="21"/>
        <end position="68"/>
    </location>
</feature>
<feature type="signal peptide" evidence="1">
    <location>
        <begin position="1"/>
        <end position="20"/>
    </location>
</feature>
<keyword evidence="1" id="KW-0732">Signal</keyword>
<evidence type="ECO:0000313" key="3">
    <source>
        <dbReference type="Proteomes" id="UP000183982"/>
    </source>
</evidence>
<dbReference type="STRING" id="1470563.SAMN05444000_10495"/>
<protein>
    <recommendedName>
        <fullName evidence="4">Short C-terminal domain-containing protein</fullName>
    </recommendedName>
</protein>
<sequence length="68" mass="7387">MRSITKIVCALAIVGMTVSACGNGGNTTNQVQTTTVGQELEALEVAYAKGLLNEKEYEDQRKKILKKK</sequence>
<dbReference type="PROSITE" id="PS51257">
    <property type="entry name" value="PROKAR_LIPOPROTEIN"/>
    <property type="match status" value="1"/>
</dbReference>
<reference evidence="3" key="1">
    <citation type="submission" date="2016-11" db="EMBL/GenBank/DDBJ databases">
        <authorList>
            <person name="Varghese N."/>
            <person name="Submissions S."/>
        </authorList>
    </citation>
    <scope>NUCLEOTIDE SEQUENCE [LARGE SCALE GENOMIC DNA]</scope>
    <source>
        <strain evidence="3">DSM 100564</strain>
    </source>
</reference>
<dbReference type="EMBL" id="FQZQ01000004">
    <property type="protein sequence ID" value="SHI98002.1"/>
    <property type="molecule type" value="Genomic_DNA"/>
</dbReference>
<dbReference type="OrthoDB" id="7872205at2"/>
<organism evidence="2 3">
    <name type="scientific">Shimia gijangensis</name>
    <dbReference type="NCBI Taxonomy" id="1470563"/>
    <lineage>
        <taxon>Bacteria</taxon>
        <taxon>Pseudomonadati</taxon>
        <taxon>Pseudomonadota</taxon>
        <taxon>Alphaproteobacteria</taxon>
        <taxon>Rhodobacterales</taxon>
        <taxon>Roseobacteraceae</taxon>
    </lineage>
</organism>
<gene>
    <name evidence="2" type="ORF">SAMN05444000_10495</name>
</gene>
<proteinExistence type="predicted"/>
<keyword evidence="3" id="KW-1185">Reference proteome</keyword>
<name>A0A1M6FK37_9RHOB</name>
<accession>A0A1M6FK37</accession>
<dbReference type="AlphaFoldDB" id="A0A1M6FK37"/>
<dbReference type="Proteomes" id="UP000183982">
    <property type="component" value="Unassembled WGS sequence"/>
</dbReference>
<evidence type="ECO:0000313" key="2">
    <source>
        <dbReference type="EMBL" id="SHI98002.1"/>
    </source>
</evidence>
<dbReference type="RefSeq" id="WP_073250081.1">
    <property type="nucleotide sequence ID" value="NZ_FQZQ01000004.1"/>
</dbReference>
<evidence type="ECO:0008006" key="4">
    <source>
        <dbReference type="Google" id="ProtNLM"/>
    </source>
</evidence>